<evidence type="ECO:0000313" key="2">
    <source>
        <dbReference type="Proteomes" id="UP000586918"/>
    </source>
</evidence>
<dbReference type="Proteomes" id="UP000586918">
    <property type="component" value="Unassembled WGS sequence"/>
</dbReference>
<dbReference type="RefSeq" id="WP_169415935.1">
    <property type="nucleotide sequence ID" value="NZ_JAAXKZ010000170.1"/>
</dbReference>
<protein>
    <recommendedName>
        <fullName evidence="3">DUF2742 domain-containing protein</fullName>
    </recommendedName>
</protein>
<proteinExistence type="predicted"/>
<dbReference type="EMBL" id="JAAXKZ010000170">
    <property type="protein sequence ID" value="NMH95272.1"/>
    <property type="molecule type" value="Genomic_DNA"/>
</dbReference>
<accession>A0A848DR49</accession>
<reference evidence="1 2" key="1">
    <citation type="submission" date="2020-04" db="EMBL/GenBank/DDBJ databases">
        <authorList>
            <person name="Klaysubun C."/>
            <person name="Duangmal K."/>
            <person name="Lipun K."/>
        </authorList>
    </citation>
    <scope>NUCLEOTIDE SEQUENCE [LARGE SCALE GENOMIC DNA]</scope>
    <source>
        <strain evidence="1 2">DSM 45300</strain>
    </source>
</reference>
<evidence type="ECO:0008006" key="3">
    <source>
        <dbReference type="Google" id="ProtNLM"/>
    </source>
</evidence>
<keyword evidence="2" id="KW-1185">Reference proteome</keyword>
<gene>
    <name evidence="1" type="ORF">HF519_27685</name>
</gene>
<sequence length="129" mass="13803">MTTPENRKPSRPGWRVEPDVGAVEAQLWPWITAAGDVEVPLLGSEEWKAADPGTQRAAVAVFVLACLVERDPLVIAARLAAEIATARTVRCAAARQASHAIAAAADWSAVADRLVQRDRDGDPTRTGPR</sequence>
<name>A0A848DR49_9PSEU</name>
<dbReference type="AlphaFoldDB" id="A0A848DR49"/>
<organism evidence="1 2">
    <name type="scientific">Pseudonocardia bannensis</name>
    <dbReference type="NCBI Taxonomy" id="630973"/>
    <lineage>
        <taxon>Bacteria</taxon>
        <taxon>Bacillati</taxon>
        <taxon>Actinomycetota</taxon>
        <taxon>Actinomycetes</taxon>
        <taxon>Pseudonocardiales</taxon>
        <taxon>Pseudonocardiaceae</taxon>
        <taxon>Pseudonocardia</taxon>
    </lineage>
</organism>
<evidence type="ECO:0000313" key="1">
    <source>
        <dbReference type="EMBL" id="NMH95272.1"/>
    </source>
</evidence>
<comment type="caution">
    <text evidence="1">The sequence shown here is derived from an EMBL/GenBank/DDBJ whole genome shotgun (WGS) entry which is preliminary data.</text>
</comment>